<keyword evidence="4" id="KW-0378">Hydrolase</keyword>
<dbReference type="PROSITE" id="PS01095">
    <property type="entry name" value="GH18_1"/>
    <property type="match status" value="1"/>
</dbReference>
<dbReference type="InterPro" id="IPR001223">
    <property type="entry name" value="Glyco_hydro18_cat"/>
</dbReference>
<dbReference type="EMBL" id="PJRS01000046">
    <property type="protein sequence ID" value="PLR20303.1"/>
    <property type="molecule type" value="Genomic_DNA"/>
</dbReference>
<evidence type="ECO:0000256" key="4">
    <source>
        <dbReference type="ARBA" id="ARBA00022801"/>
    </source>
</evidence>
<keyword evidence="5" id="KW-0326">Glycosidase</keyword>
<dbReference type="PROSITE" id="PS51910">
    <property type="entry name" value="GH18_2"/>
    <property type="match status" value="1"/>
</dbReference>
<comment type="catalytic activity">
    <reaction evidence="6">
        <text>an N(4)-(oligosaccharide-(1-&gt;3)-[oligosaccharide-(1-&gt;6)]-beta-D-Man-(1-&gt;4)-beta-D-GlcNAc-(1-&gt;4)-alpha-D-GlcNAc)-L-asparaginyl-[protein] + H2O = an oligosaccharide-(1-&gt;3)-[oligosaccharide-(1-&gt;6)]-beta-D-Man-(1-&gt;4)-D-GlcNAc + N(4)-(N-acetyl-beta-D-glucosaminyl)-L-asparaginyl-[protein]</text>
        <dbReference type="Rhea" id="RHEA:73067"/>
        <dbReference type="Rhea" id="RHEA-COMP:12603"/>
        <dbReference type="Rhea" id="RHEA-COMP:18176"/>
        <dbReference type="ChEBI" id="CHEBI:15377"/>
        <dbReference type="ChEBI" id="CHEBI:132248"/>
        <dbReference type="ChEBI" id="CHEBI:192714"/>
        <dbReference type="ChEBI" id="CHEBI:192715"/>
        <dbReference type="EC" id="3.2.1.96"/>
    </reaction>
</comment>
<dbReference type="OrthoDB" id="7183084at2"/>
<dbReference type="RefSeq" id="WP_101720212.1">
    <property type="nucleotide sequence ID" value="NZ_PJRS01000046.1"/>
</dbReference>
<evidence type="ECO:0000256" key="3">
    <source>
        <dbReference type="ARBA" id="ARBA00022729"/>
    </source>
</evidence>
<keyword evidence="3" id="KW-0732">Signal</keyword>
<proteinExistence type="inferred from homology"/>
<dbReference type="Pfam" id="PF23916">
    <property type="entry name" value="TIM-barrel_EndoS"/>
    <property type="match status" value="1"/>
</dbReference>
<evidence type="ECO:0000256" key="2">
    <source>
        <dbReference type="ARBA" id="ARBA00012566"/>
    </source>
</evidence>
<dbReference type="Gene3D" id="3.20.20.80">
    <property type="entry name" value="Glycosidases"/>
    <property type="match status" value="1"/>
</dbReference>
<evidence type="ECO:0000259" key="7">
    <source>
        <dbReference type="PROSITE" id="PS51910"/>
    </source>
</evidence>
<keyword evidence="9" id="KW-1185">Reference proteome</keyword>
<comment type="caution">
    <text evidence="8">The sequence shown here is derived from an EMBL/GenBank/DDBJ whole genome shotgun (WGS) entry which is preliminary data.</text>
</comment>
<dbReference type="InterPro" id="IPR001579">
    <property type="entry name" value="Glyco_hydro_18_chit_AS"/>
</dbReference>
<accession>A0A2N5D2N1</accession>
<dbReference type="GO" id="GO:0033925">
    <property type="term" value="F:mannosyl-glycoprotein endo-beta-N-acetylglucosaminidase activity"/>
    <property type="evidence" value="ECO:0007669"/>
    <property type="project" value="UniProtKB-EC"/>
</dbReference>
<evidence type="ECO:0000256" key="6">
    <source>
        <dbReference type="ARBA" id="ARBA00034414"/>
    </source>
</evidence>
<evidence type="ECO:0000256" key="1">
    <source>
        <dbReference type="ARBA" id="ARBA00009336"/>
    </source>
</evidence>
<dbReference type="InterPro" id="IPR017853">
    <property type="entry name" value="GH"/>
</dbReference>
<comment type="similarity">
    <text evidence="1">Belongs to the glycosyl hydrolase 18 family.</text>
</comment>
<dbReference type="SUPFAM" id="SSF51445">
    <property type="entry name" value="(Trans)glycosidases"/>
    <property type="match status" value="1"/>
</dbReference>
<organism evidence="8 9">
    <name type="scientific">Caulobacter zeae</name>
    <dbReference type="NCBI Taxonomy" id="2055137"/>
    <lineage>
        <taxon>Bacteria</taxon>
        <taxon>Pseudomonadati</taxon>
        <taxon>Pseudomonadota</taxon>
        <taxon>Alphaproteobacteria</taxon>
        <taxon>Caulobacterales</taxon>
        <taxon>Caulobacteraceae</taxon>
        <taxon>Caulobacter</taxon>
    </lineage>
</organism>
<evidence type="ECO:0000256" key="5">
    <source>
        <dbReference type="ARBA" id="ARBA00023295"/>
    </source>
</evidence>
<name>A0A2N5D2N1_9CAUL</name>
<gene>
    <name evidence="8" type="ORF">SGCZBJ_22865</name>
</gene>
<dbReference type="InterPro" id="IPR057016">
    <property type="entry name" value="EndoS_F2-like_TIM-barrel"/>
</dbReference>
<dbReference type="Proteomes" id="UP000234479">
    <property type="component" value="Unassembled WGS sequence"/>
</dbReference>
<feature type="domain" description="GH18" evidence="7">
    <location>
        <begin position="4"/>
        <end position="260"/>
    </location>
</feature>
<dbReference type="EC" id="3.2.1.96" evidence="2"/>
<sequence>MTSQTFMAYWLGYNEGGPPPEAAPASVGVVALAFAVNAPSDQGDTITLDFLTSKHSAEEIRAGAKALQARGVKVLMSINGKPNWDGHPGGWGNLDPKAYAANVKAIVVDDWGLDGVDLDNEDVSYTPDENFVEVIKALRAALGPDALLTLPVYLGVTRDAYLAQVKEQISFVATMAYWNDVQGQTEMFDQYAGLVGPEKVAIGVADAANAGQNTAFADLAPLASWNPPGASKAGIMLWNLNAPPTDQTAEWCAEISENLS</sequence>
<evidence type="ECO:0000313" key="9">
    <source>
        <dbReference type="Proteomes" id="UP000234479"/>
    </source>
</evidence>
<protein>
    <recommendedName>
        <fullName evidence="2">mannosyl-glycoprotein endo-beta-N-acetylglucosaminidase</fullName>
        <ecNumber evidence="2">3.2.1.96</ecNumber>
    </recommendedName>
</protein>
<evidence type="ECO:0000313" key="8">
    <source>
        <dbReference type="EMBL" id="PLR20303.1"/>
    </source>
</evidence>
<dbReference type="GO" id="GO:0005975">
    <property type="term" value="P:carbohydrate metabolic process"/>
    <property type="evidence" value="ECO:0007669"/>
    <property type="project" value="InterPro"/>
</dbReference>
<reference evidence="8 9" key="1">
    <citation type="submission" date="2017-12" db="EMBL/GenBank/DDBJ databases">
        <title>The genome sequence of Caulobacter sp. 410.</title>
        <authorList>
            <person name="Gao J."/>
            <person name="Mao X."/>
            <person name="Sun J."/>
        </authorList>
    </citation>
    <scope>NUCLEOTIDE SEQUENCE [LARGE SCALE GENOMIC DNA]</scope>
    <source>
        <strain evidence="8 9">410</strain>
    </source>
</reference>
<dbReference type="AlphaFoldDB" id="A0A2N5D2N1"/>